<dbReference type="EMBL" id="JACCCC010000001">
    <property type="protein sequence ID" value="NYE45051.1"/>
    <property type="molecule type" value="Genomic_DNA"/>
</dbReference>
<evidence type="ECO:0000313" key="1">
    <source>
        <dbReference type="EMBL" id="NYE45051.1"/>
    </source>
</evidence>
<name>A0A852TNN9_9ACTN</name>
<sequence length="310" mass="33165">MPERLVITRRAAILGGLAALSGCQGRPEPDFPELVLATGPPGAVFREIGAALAEALRRWLPRTRVTALETGASTENLRLLREGTAHVGFASLDSVVGTDGRPPRRVRALGRIYDSHLHLVVPAESAIRGFADLDGLRVSYGAEESGTEHTVERLMELTGRRTEDVRLDQAASADALAAGEIDALFSLTGIPTPAISDLVAEDRVRLVPLRAQADELAEAYPGPYVPATVPPTAYPGVPATDTAAIPNLLVTRDDFPRAMARIVTSTVFTRSEAISADRPEAAHINVRTGIATGPVPLHLGAEDWFRERKQ</sequence>
<dbReference type="PANTHER" id="PTHR42941:SF1">
    <property type="entry name" value="SLL1037 PROTEIN"/>
    <property type="match status" value="1"/>
</dbReference>
<dbReference type="RefSeq" id="WP_179641343.1">
    <property type="nucleotide sequence ID" value="NZ_BAAAYY010000005.1"/>
</dbReference>
<organism evidence="1 2">
    <name type="scientific">Spinactinospora alkalitolerans</name>
    <dbReference type="NCBI Taxonomy" id="687207"/>
    <lineage>
        <taxon>Bacteria</taxon>
        <taxon>Bacillati</taxon>
        <taxon>Actinomycetota</taxon>
        <taxon>Actinomycetes</taxon>
        <taxon>Streptosporangiales</taxon>
        <taxon>Nocardiopsidaceae</taxon>
        <taxon>Spinactinospora</taxon>
    </lineage>
</organism>
<reference evidence="1 2" key="1">
    <citation type="submission" date="2020-07" db="EMBL/GenBank/DDBJ databases">
        <title>Sequencing the genomes of 1000 actinobacteria strains.</title>
        <authorList>
            <person name="Klenk H.-P."/>
        </authorList>
    </citation>
    <scope>NUCLEOTIDE SEQUENCE [LARGE SCALE GENOMIC DNA]</scope>
    <source>
        <strain evidence="1 2">CXB654</strain>
    </source>
</reference>
<dbReference type="NCBIfam" id="TIGR02122">
    <property type="entry name" value="TRAP_TAXI"/>
    <property type="match status" value="1"/>
</dbReference>
<dbReference type="PANTHER" id="PTHR42941">
    <property type="entry name" value="SLL1037 PROTEIN"/>
    <property type="match status" value="1"/>
</dbReference>
<dbReference type="InterPro" id="IPR011852">
    <property type="entry name" value="TRAP_TAXI"/>
</dbReference>
<dbReference type="Proteomes" id="UP000589036">
    <property type="component" value="Unassembled WGS sequence"/>
</dbReference>
<dbReference type="AlphaFoldDB" id="A0A852TNN9"/>
<keyword evidence="2" id="KW-1185">Reference proteome</keyword>
<evidence type="ECO:0000313" key="2">
    <source>
        <dbReference type="Proteomes" id="UP000589036"/>
    </source>
</evidence>
<proteinExistence type="predicted"/>
<dbReference type="Pfam" id="PF16868">
    <property type="entry name" value="NMT1_3"/>
    <property type="match status" value="1"/>
</dbReference>
<evidence type="ECO:0008006" key="3">
    <source>
        <dbReference type="Google" id="ProtNLM"/>
    </source>
</evidence>
<dbReference type="PROSITE" id="PS51257">
    <property type="entry name" value="PROKAR_LIPOPROTEIN"/>
    <property type="match status" value="1"/>
</dbReference>
<accession>A0A852TNN9</accession>
<protein>
    <recommendedName>
        <fullName evidence="3">C4-dicarboxylate ABC transporter substrate-binding protein</fullName>
    </recommendedName>
</protein>
<dbReference type="Gene3D" id="3.40.190.10">
    <property type="entry name" value="Periplasmic binding protein-like II"/>
    <property type="match status" value="2"/>
</dbReference>
<gene>
    <name evidence="1" type="ORF">HDA32_000171</name>
</gene>
<dbReference type="SUPFAM" id="SSF53850">
    <property type="entry name" value="Periplasmic binding protein-like II"/>
    <property type="match status" value="1"/>
</dbReference>
<comment type="caution">
    <text evidence="1">The sequence shown here is derived from an EMBL/GenBank/DDBJ whole genome shotgun (WGS) entry which is preliminary data.</text>
</comment>